<proteinExistence type="predicted"/>
<dbReference type="Proteomes" id="UP001157125">
    <property type="component" value="Unassembled WGS sequence"/>
</dbReference>
<evidence type="ECO:0000313" key="4">
    <source>
        <dbReference type="Proteomes" id="UP001157125"/>
    </source>
</evidence>
<gene>
    <name evidence="3" type="ORF">GCM10025876_00600</name>
</gene>
<keyword evidence="4" id="KW-1185">Reference proteome</keyword>
<dbReference type="SUPFAM" id="SSF46929">
    <property type="entry name" value="DNA helicase RuvA subunit, C-terminal domain"/>
    <property type="match status" value="1"/>
</dbReference>
<evidence type="ECO:0000313" key="3">
    <source>
        <dbReference type="EMBL" id="GMA33856.1"/>
    </source>
</evidence>
<sequence length="69" mass="6972">MLDDADGEARPSAGPADARGQVEDALVSLGWNPKAAAKAVDDVADGPVAQEDVAVTLRAALRTMGAARV</sequence>
<dbReference type="Pfam" id="PF07499">
    <property type="entry name" value="RuvA_C"/>
    <property type="match status" value="1"/>
</dbReference>
<dbReference type="InterPro" id="IPR036267">
    <property type="entry name" value="RuvA_C_sf"/>
</dbReference>
<protein>
    <recommendedName>
        <fullName evidence="2">Holliday junction DNA helicase RuvA C-terminal domain-containing protein</fullName>
    </recommendedName>
</protein>
<comment type="caution">
    <text evidence="3">The sequence shown here is derived from an EMBL/GenBank/DDBJ whole genome shotgun (WGS) entry which is preliminary data.</text>
</comment>
<reference evidence="4" key="1">
    <citation type="journal article" date="2019" name="Int. J. Syst. Evol. Microbiol.">
        <title>The Global Catalogue of Microorganisms (GCM) 10K type strain sequencing project: providing services to taxonomists for standard genome sequencing and annotation.</title>
        <authorList>
            <consortium name="The Broad Institute Genomics Platform"/>
            <consortium name="The Broad Institute Genome Sequencing Center for Infectious Disease"/>
            <person name="Wu L."/>
            <person name="Ma J."/>
        </authorList>
    </citation>
    <scope>NUCLEOTIDE SEQUENCE [LARGE SCALE GENOMIC DNA]</scope>
    <source>
        <strain evidence="4">NBRC 112299</strain>
    </source>
</reference>
<dbReference type="Gene3D" id="1.10.8.10">
    <property type="entry name" value="DNA helicase RuvA subunit, C-terminal domain"/>
    <property type="match status" value="1"/>
</dbReference>
<feature type="region of interest" description="Disordered" evidence="1">
    <location>
        <begin position="1"/>
        <end position="21"/>
    </location>
</feature>
<evidence type="ECO:0000259" key="2">
    <source>
        <dbReference type="Pfam" id="PF07499"/>
    </source>
</evidence>
<organism evidence="3 4">
    <name type="scientific">Demequina litorisediminis</name>
    <dbReference type="NCBI Taxonomy" id="1849022"/>
    <lineage>
        <taxon>Bacteria</taxon>
        <taxon>Bacillati</taxon>
        <taxon>Actinomycetota</taxon>
        <taxon>Actinomycetes</taxon>
        <taxon>Micrococcales</taxon>
        <taxon>Demequinaceae</taxon>
        <taxon>Demequina</taxon>
    </lineage>
</organism>
<feature type="domain" description="Holliday junction DNA helicase RuvA C-terminal" evidence="2">
    <location>
        <begin position="17"/>
        <end position="64"/>
    </location>
</feature>
<evidence type="ECO:0000256" key="1">
    <source>
        <dbReference type="SAM" id="MobiDB-lite"/>
    </source>
</evidence>
<dbReference type="RefSeq" id="WP_284327084.1">
    <property type="nucleotide sequence ID" value="NZ_BSUN01000001.1"/>
</dbReference>
<name>A0ABQ6I9D2_9MICO</name>
<accession>A0ABQ6I9D2</accession>
<dbReference type="InterPro" id="IPR011114">
    <property type="entry name" value="RuvA_C"/>
</dbReference>
<dbReference type="EMBL" id="BSUN01000001">
    <property type="protein sequence ID" value="GMA33856.1"/>
    <property type="molecule type" value="Genomic_DNA"/>
</dbReference>